<dbReference type="AlphaFoldDB" id="A0A1S7NMN8"/>
<sequence length="100" mass="11391">MRQYLSRAGKTPAFFPWWELIGDESFRASGSYGGPHAKRELPAPGEKKESAPARVAAGREDWPREREKRPFILRPHEKAAERRCPSPRDLPNRSPKLPDG</sequence>
<proteinExistence type="predicted"/>
<protein>
    <submittedName>
        <fullName evidence="2">Uncharacterized protein</fullName>
    </submittedName>
</protein>
<name>A0A1S7NMN8_9HYPH</name>
<reference evidence="3" key="1">
    <citation type="submission" date="2016-01" db="EMBL/GenBank/DDBJ databases">
        <authorList>
            <person name="Regsiter A."/>
            <person name="william w."/>
        </authorList>
    </citation>
    <scope>NUCLEOTIDE SEQUENCE [LARGE SCALE GENOMIC DNA]</scope>
    <source>
        <strain evidence="3">CFBP 6623</strain>
    </source>
</reference>
<dbReference type="Proteomes" id="UP000191988">
    <property type="component" value="Unassembled WGS sequence"/>
</dbReference>
<evidence type="ECO:0000313" key="2">
    <source>
        <dbReference type="EMBL" id="CUX09239.1"/>
    </source>
</evidence>
<gene>
    <name evidence="2" type="ORF">AGR3A_Cc120049</name>
</gene>
<dbReference type="EMBL" id="FBWK01000004">
    <property type="protein sequence ID" value="CUX09239.1"/>
    <property type="molecule type" value="Genomic_DNA"/>
</dbReference>
<evidence type="ECO:0000256" key="1">
    <source>
        <dbReference type="SAM" id="MobiDB-lite"/>
    </source>
</evidence>
<organism evidence="2 3">
    <name type="scientific">Agrobacterium tomkonis CFBP 6623</name>
    <dbReference type="NCBI Taxonomy" id="1183432"/>
    <lineage>
        <taxon>Bacteria</taxon>
        <taxon>Pseudomonadati</taxon>
        <taxon>Pseudomonadota</taxon>
        <taxon>Alphaproteobacteria</taxon>
        <taxon>Hyphomicrobiales</taxon>
        <taxon>Rhizobiaceae</taxon>
        <taxon>Rhizobium/Agrobacterium group</taxon>
        <taxon>Agrobacterium</taxon>
        <taxon>Agrobacterium tumefaciens complex</taxon>
    </lineage>
</organism>
<keyword evidence="3" id="KW-1185">Reference proteome</keyword>
<accession>A0A1S7NMN8</accession>
<feature type="region of interest" description="Disordered" evidence="1">
    <location>
        <begin position="28"/>
        <end position="100"/>
    </location>
</feature>
<feature type="compositionally biased region" description="Basic and acidic residues" evidence="1">
    <location>
        <begin position="37"/>
        <end position="86"/>
    </location>
</feature>
<evidence type="ECO:0000313" key="3">
    <source>
        <dbReference type="Proteomes" id="UP000191988"/>
    </source>
</evidence>